<organism evidence="2 3">
    <name type="scientific">Haliangium ochraceum (strain DSM 14365 / JCM 11303 / SMP-2)</name>
    <dbReference type="NCBI Taxonomy" id="502025"/>
    <lineage>
        <taxon>Bacteria</taxon>
        <taxon>Pseudomonadati</taxon>
        <taxon>Myxococcota</taxon>
        <taxon>Polyangia</taxon>
        <taxon>Haliangiales</taxon>
        <taxon>Kofleriaceae</taxon>
        <taxon>Haliangium</taxon>
    </lineage>
</organism>
<dbReference type="HOGENOM" id="CLU_021082_2_0_7"/>
<dbReference type="PANTHER" id="PTHR37292:SF2">
    <property type="entry name" value="DUF262 DOMAIN-CONTAINING PROTEIN"/>
    <property type="match status" value="1"/>
</dbReference>
<dbReference type="AlphaFoldDB" id="D0LY19"/>
<feature type="domain" description="GmrSD restriction endonucleases N-terminal" evidence="1">
    <location>
        <begin position="25"/>
        <end position="225"/>
    </location>
</feature>
<dbReference type="RefSeq" id="WP_012826982.1">
    <property type="nucleotide sequence ID" value="NC_013440.1"/>
</dbReference>
<reference evidence="2 3" key="1">
    <citation type="journal article" date="2010" name="Stand. Genomic Sci.">
        <title>Complete genome sequence of Haliangium ochraceum type strain (SMP-2).</title>
        <authorList>
            <consortium name="US DOE Joint Genome Institute (JGI-PGF)"/>
            <person name="Ivanova N."/>
            <person name="Daum C."/>
            <person name="Lang E."/>
            <person name="Abt B."/>
            <person name="Kopitz M."/>
            <person name="Saunders E."/>
            <person name="Lapidus A."/>
            <person name="Lucas S."/>
            <person name="Glavina Del Rio T."/>
            <person name="Nolan M."/>
            <person name="Tice H."/>
            <person name="Copeland A."/>
            <person name="Cheng J.F."/>
            <person name="Chen F."/>
            <person name="Bruce D."/>
            <person name="Goodwin L."/>
            <person name="Pitluck S."/>
            <person name="Mavromatis K."/>
            <person name="Pati A."/>
            <person name="Mikhailova N."/>
            <person name="Chen A."/>
            <person name="Palaniappan K."/>
            <person name="Land M."/>
            <person name="Hauser L."/>
            <person name="Chang Y.J."/>
            <person name="Jeffries C.D."/>
            <person name="Detter J.C."/>
            <person name="Brettin T."/>
            <person name="Rohde M."/>
            <person name="Goker M."/>
            <person name="Bristow J."/>
            <person name="Markowitz V."/>
            <person name="Eisen J.A."/>
            <person name="Hugenholtz P."/>
            <person name="Kyrpides N.C."/>
            <person name="Klenk H.P."/>
        </authorList>
    </citation>
    <scope>NUCLEOTIDE SEQUENCE [LARGE SCALE GENOMIC DNA]</scope>
    <source>
        <strain evidence="3">DSM 14365 / CIP 107738 / JCM 11303 / AJ 13395 / SMP-2</strain>
    </source>
</reference>
<proteinExistence type="predicted"/>
<sequence length="546" mass="61293">MSVTTTAPLFRTLNRRPEATTITVRTLINKVLNGQVRVPRFQRPLRWRRDDVVKLLDSIWRGYPVGSLLFWKRQAPAESITVGGATLAAEATPDAWWVVDGQQRTTALAATLLELDHAGDTRWIVRFDPSEEAFLPGAPPPERQGVEVPVSVLGDLRRLGRWLRESAIDDEAIQRVEDAQQRLLDYSIPAYIVETQDEQALRGVFARMNSSGSRMRADEVFQALLGAPSTAGKASLDLDDLQRGCDRDGFGTPPRAEILKAVLAMSGMDPTRHLEDFGHEARNNLVSREDAAEALSRTIDFVMNDCGIPHIRLLPYPVVFFLLARWFHVHASEGQYTRQLLARWVWRGAAIGAHQRAAVSKMRDQMRAVEPGDEQASLDRLLQHVSSEPEKPWTLNKFQARSAGSRIETLALFESGPRTPEGPLSVAELASEGRIAREIFRSADCESLDPSDRELARTVANRALLGTSRTGLSTEFRTWRADEPALRTHFIDKQAFEFLRRGEVGGFLRHRAELVRAATDQFLRRKAAWDEPDLRPPATYLESQDA</sequence>
<dbReference type="STRING" id="502025.Hoch_1826"/>
<evidence type="ECO:0000313" key="2">
    <source>
        <dbReference type="EMBL" id="ACY14374.1"/>
    </source>
</evidence>
<dbReference type="Proteomes" id="UP000001880">
    <property type="component" value="Chromosome"/>
</dbReference>
<accession>D0LY19</accession>
<keyword evidence="3" id="KW-1185">Reference proteome</keyword>
<dbReference type="OrthoDB" id="9798761at2"/>
<dbReference type="PANTHER" id="PTHR37292">
    <property type="entry name" value="VNG6097C"/>
    <property type="match status" value="1"/>
</dbReference>
<evidence type="ECO:0000313" key="3">
    <source>
        <dbReference type="Proteomes" id="UP000001880"/>
    </source>
</evidence>
<name>D0LY19_HALO1</name>
<dbReference type="EMBL" id="CP001804">
    <property type="protein sequence ID" value="ACY14374.1"/>
    <property type="molecule type" value="Genomic_DNA"/>
</dbReference>
<dbReference type="InterPro" id="IPR004919">
    <property type="entry name" value="GmrSD_N"/>
</dbReference>
<protein>
    <recommendedName>
        <fullName evidence="1">GmrSD restriction endonucleases N-terminal domain-containing protein</fullName>
    </recommendedName>
</protein>
<dbReference type="KEGG" id="hoh:Hoch_1826"/>
<evidence type="ECO:0000259" key="1">
    <source>
        <dbReference type="Pfam" id="PF03235"/>
    </source>
</evidence>
<dbReference type="eggNOG" id="COG1479">
    <property type="taxonomic scope" value="Bacteria"/>
</dbReference>
<gene>
    <name evidence="2" type="ordered locus">Hoch_1826</name>
</gene>
<dbReference type="Pfam" id="PF03235">
    <property type="entry name" value="GmrSD_N"/>
    <property type="match status" value="1"/>
</dbReference>